<name>A0A9D7XTN0_9BACT</name>
<evidence type="ECO:0000313" key="1">
    <source>
        <dbReference type="EMBL" id="MBK9982842.1"/>
    </source>
</evidence>
<reference evidence="1 2" key="1">
    <citation type="submission" date="2020-10" db="EMBL/GenBank/DDBJ databases">
        <title>Connecting structure to function with the recovery of over 1000 high-quality activated sludge metagenome-assembled genomes encoding full-length rRNA genes using long-read sequencing.</title>
        <authorList>
            <person name="Singleton C.M."/>
            <person name="Petriglieri F."/>
            <person name="Kristensen J.M."/>
            <person name="Kirkegaard R.H."/>
            <person name="Michaelsen T.Y."/>
            <person name="Andersen M.H."/>
            <person name="Karst S.M."/>
            <person name="Dueholm M.S."/>
            <person name="Nielsen P.H."/>
            <person name="Albertsen M."/>
        </authorList>
    </citation>
    <scope>NUCLEOTIDE SEQUENCE [LARGE SCALE GENOMIC DNA]</scope>
    <source>
        <strain evidence="1">Ribe_18-Q3-R11-54_MAXAC.273</strain>
    </source>
</reference>
<dbReference type="EMBL" id="JADKGY010000008">
    <property type="protein sequence ID" value="MBK9982842.1"/>
    <property type="molecule type" value="Genomic_DNA"/>
</dbReference>
<organism evidence="1 2">
    <name type="scientific">Candidatus Opimibacter skivensis</name>
    <dbReference type="NCBI Taxonomy" id="2982028"/>
    <lineage>
        <taxon>Bacteria</taxon>
        <taxon>Pseudomonadati</taxon>
        <taxon>Bacteroidota</taxon>
        <taxon>Saprospiria</taxon>
        <taxon>Saprospirales</taxon>
        <taxon>Saprospiraceae</taxon>
        <taxon>Candidatus Opimibacter</taxon>
    </lineage>
</organism>
<protein>
    <submittedName>
        <fullName evidence="1">Uncharacterized protein</fullName>
    </submittedName>
</protein>
<dbReference type="AlphaFoldDB" id="A0A9D7XTN0"/>
<gene>
    <name evidence="1" type="ORF">IPP15_10545</name>
</gene>
<evidence type="ECO:0000313" key="2">
    <source>
        <dbReference type="Proteomes" id="UP000808337"/>
    </source>
</evidence>
<dbReference type="Proteomes" id="UP000808337">
    <property type="component" value="Unassembled WGS sequence"/>
</dbReference>
<sequence>MRKKIGLRILLSIVVLALSLKLIAIFFVEPWIAHKIESLSGQPTAPFKIKVEDVNLFLLSFGIGFNHITIYENTKDAVGTVATGNIDFVQFKGLNIFKVFFSHELVFRELLVSNGNIENKVSHSKHSPHPFLLPFKISIQAIHLDHVDLKLQDKLSSRTYLIRNSSFDFRDFILLKGEKPFSFSSTSFELNCPQLVVTSTDSMYTFLVDRISYSTVTEHLAIDSFIIRPNYKEYDFTSREKYQIDRIEGSFIHNDVYGFCMDDFIKYGDIVFREAIVRNLDMDIFRDRRKPFEHKQKPVFQDILEEYAHTIDVDSIHLLNGNIKYAEHAKDANHPGIVRFKDATASIYTISNDTLRRGLNDTLIMRAEAMLYGNGKLRVRVKAKLFEPHHTFEMNGRLGPMLAKALNPILEKNAFLYAYGKINSLSFNFIANQNSSSGSVLFLYNDLSITLKNKTSDDTSGLKEQVLTKVANTIMIDDNPTQDEPTRRGTISYQRDPEKMFFNYSLKSVLSGIKPSVNKAAEKKKK</sequence>
<comment type="caution">
    <text evidence="1">The sequence shown here is derived from an EMBL/GenBank/DDBJ whole genome shotgun (WGS) entry which is preliminary data.</text>
</comment>
<accession>A0A9D7XTN0</accession>
<proteinExistence type="predicted"/>